<keyword evidence="3" id="KW-1185">Reference proteome</keyword>
<evidence type="ECO:0000313" key="2">
    <source>
        <dbReference type="EMBL" id="KAH9827069.1"/>
    </source>
</evidence>
<feature type="compositionally biased region" description="Basic and acidic residues" evidence="1">
    <location>
        <begin position="49"/>
        <end position="61"/>
    </location>
</feature>
<dbReference type="EMBL" id="RIBY02001917">
    <property type="protein sequence ID" value="KAH9827069.1"/>
    <property type="molecule type" value="Genomic_DNA"/>
</dbReference>
<proteinExistence type="predicted"/>
<reference evidence="2 3" key="2">
    <citation type="journal article" date="2021" name="Curr. Genet.">
        <title>Genetic response to nitrogen starvation in the aggressive Eucalyptus foliar pathogen Teratosphaeria destructans.</title>
        <authorList>
            <person name="Havenga M."/>
            <person name="Wingfield B.D."/>
            <person name="Wingfield M.J."/>
            <person name="Dreyer L.L."/>
            <person name="Roets F."/>
            <person name="Aylward J."/>
        </authorList>
    </citation>
    <scope>NUCLEOTIDE SEQUENCE [LARGE SCALE GENOMIC DNA]</scope>
    <source>
        <strain evidence="2">CMW44962</strain>
    </source>
</reference>
<dbReference type="AlphaFoldDB" id="A0A9W7SR35"/>
<feature type="region of interest" description="Disordered" evidence="1">
    <location>
        <begin position="1"/>
        <end position="61"/>
    </location>
</feature>
<name>A0A9W7SR35_9PEZI</name>
<dbReference type="Proteomes" id="UP001138500">
    <property type="component" value="Unassembled WGS sequence"/>
</dbReference>
<evidence type="ECO:0000313" key="3">
    <source>
        <dbReference type="Proteomes" id="UP001138500"/>
    </source>
</evidence>
<comment type="caution">
    <text evidence="2">The sequence shown here is derived from an EMBL/GenBank/DDBJ whole genome shotgun (WGS) entry which is preliminary data.</text>
</comment>
<evidence type="ECO:0000256" key="1">
    <source>
        <dbReference type="SAM" id="MobiDB-lite"/>
    </source>
</evidence>
<sequence length="88" mass="9732">MTSHIPLGPPSEMPLAASPKHALSRSIDEVMRTSPATARKSATEPGQNDENRNEAQKKAARREVAAFALTVDVYENHRPKRPGEVGWW</sequence>
<reference evidence="2 3" key="1">
    <citation type="journal article" date="2018" name="IMA Fungus">
        <title>IMA Genome-F 10: Nine draft genome sequences of Claviceps purpurea s.lat., including C. arundinis, C. humidiphila, and C. cf. spartinae, pseudomolecules for the pitch canker pathogen Fusarium circinatum, draft genome of Davidsoniella eucalypti, Grosmannia galeiformis, Quambalaria eucalypti, and Teratosphaeria destructans.</title>
        <authorList>
            <person name="Wingfield B.D."/>
            <person name="Liu M."/>
            <person name="Nguyen H.D."/>
            <person name="Lane F.A."/>
            <person name="Morgan S.W."/>
            <person name="De Vos L."/>
            <person name="Wilken P.M."/>
            <person name="Duong T.A."/>
            <person name="Aylward J."/>
            <person name="Coetzee M.P."/>
            <person name="Dadej K."/>
            <person name="De Beer Z.W."/>
            <person name="Findlay W."/>
            <person name="Havenga M."/>
            <person name="Kolarik M."/>
            <person name="Menzies J.G."/>
            <person name="Naidoo K."/>
            <person name="Pochopski O."/>
            <person name="Shoukouhi P."/>
            <person name="Santana Q.C."/>
            <person name="Seifert K.A."/>
            <person name="Soal N."/>
            <person name="Steenkamp E.T."/>
            <person name="Tatham C.T."/>
            <person name="van der Nest M.A."/>
            <person name="Wingfield M.J."/>
        </authorList>
    </citation>
    <scope>NUCLEOTIDE SEQUENCE [LARGE SCALE GENOMIC DNA]</scope>
    <source>
        <strain evidence="2">CMW44962</strain>
    </source>
</reference>
<gene>
    <name evidence="2" type="ORF">Tdes44962_MAKER09851</name>
</gene>
<organism evidence="2 3">
    <name type="scientific">Teratosphaeria destructans</name>
    <dbReference type="NCBI Taxonomy" id="418781"/>
    <lineage>
        <taxon>Eukaryota</taxon>
        <taxon>Fungi</taxon>
        <taxon>Dikarya</taxon>
        <taxon>Ascomycota</taxon>
        <taxon>Pezizomycotina</taxon>
        <taxon>Dothideomycetes</taxon>
        <taxon>Dothideomycetidae</taxon>
        <taxon>Mycosphaerellales</taxon>
        <taxon>Teratosphaeriaceae</taxon>
        <taxon>Teratosphaeria</taxon>
    </lineage>
</organism>
<protein>
    <submittedName>
        <fullName evidence="2">Uncharacterized protein</fullName>
    </submittedName>
</protein>
<accession>A0A9W7SR35</accession>